<sequence>MNAAKPTFTLVISIMLLSSGTTLAQSPEQKGLEIAKEANARDNGWGDHSANMTMLLINKQGDTSERQIRTRTLEVQGDGDKSLTIFDEPKDVRGTAFLTFSHTNEADDQWLYLPALKRVKRISSRNKSGPFMGSEFAYEDMSSQEVEKYTYKYLADEPCQVDGKQLTCFKLERYPVDEFSGYSRQIGWIDQQEYRPIRIDFYDRKNALLKTLTLSNYQQYLKQYWRASNMTMENHQTGKKSVLTFSNYQFKTGLDDADFNKSKLSRLR</sequence>
<keyword evidence="1" id="KW-0732">Signal</keyword>
<feature type="signal peptide" evidence="1">
    <location>
        <begin position="1"/>
        <end position="24"/>
    </location>
</feature>
<dbReference type="CDD" id="cd16329">
    <property type="entry name" value="LolA_like"/>
    <property type="match status" value="1"/>
</dbReference>
<dbReference type="AlphaFoldDB" id="A0A4V1HHI4"/>
<dbReference type="RefSeq" id="WP_138563192.1">
    <property type="nucleotide sequence ID" value="NZ_CP040602.1"/>
</dbReference>
<protein>
    <submittedName>
        <fullName evidence="3">Outer membrane lipoprotein-sorting protein</fullName>
    </submittedName>
</protein>
<dbReference type="Pfam" id="PF17131">
    <property type="entry name" value="LolA_like"/>
    <property type="match status" value="1"/>
</dbReference>
<name>A0A4V1HHI4_9GAMM</name>
<dbReference type="OrthoDB" id="9803781at2"/>
<accession>A0A4V1HHI4</accession>
<gene>
    <name evidence="3" type="ORF">FE785_00070</name>
</gene>
<dbReference type="Proteomes" id="UP000304864">
    <property type="component" value="Chromosome"/>
</dbReference>
<evidence type="ECO:0000313" key="4">
    <source>
        <dbReference type="Proteomes" id="UP000304864"/>
    </source>
</evidence>
<dbReference type="EMBL" id="CP040602">
    <property type="protein sequence ID" value="QCU89133.1"/>
    <property type="molecule type" value="Genomic_DNA"/>
</dbReference>
<keyword evidence="3" id="KW-0449">Lipoprotein</keyword>
<evidence type="ECO:0000256" key="1">
    <source>
        <dbReference type="SAM" id="SignalP"/>
    </source>
</evidence>
<feature type="domain" description="Uncharacterized protein TP-0789" evidence="2">
    <location>
        <begin position="79"/>
        <end position="266"/>
    </location>
</feature>
<dbReference type="InterPro" id="IPR033399">
    <property type="entry name" value="TP_0789-like"/>
</dbReference>
<evidence type="ECO:0000313" key="3">
    <source>
        <dbReference type="EMBL" id="QCU89133.1"/>
    </source>
</evidence>
<organism evidence="3 4">
    <name type="scientific">Thiomicrorhabdus sediminis</name>
    <dbReference type="NCBI Taxonomy" id="2580412"/>
    <lineage>
        <taxon>Bacteria</taxon>
        <taxon>Pseudomonadati</taxon>
        <taxon>Pseudomonadota</taxon>
        <taxon>Gammaproteobacteria</taxon>
        <taxon>Thiotrichales</taxon>
        <taxon>Piscirickettsiaceae</taxon>
        <taxon>Thiomicrorhabdus</taxon>
    </lineage>
</organism>
<evidence type="ECO:0000259" key="2">
    <source>
        <dbReference type="Pfam" id="PF17131"/>
    </source>
</evidence>
<dbReference type="KEGG" id="thig:FE785_00070"/>
<keyword evidence="4" id="KW-1185">Reference proteome</keyword>
<proteinExistence type="predicted"/>
<feature type="chain" id="PRO_5020729940" evidence="1">
    <location>
        <begin position="25"/>
        <end position="268"/>
    </location>
</feature>
<reference evidence="3 4" key="1">
    <citation type="submission" date="2019-05" db="EMBL/GenBank/DDBJ databases">
        <title>Thiomicrorhabdus sediminis sp. nov, a novel sulfur-oxidizing bacterium isolated from coastal sediment.</title>
        <authorList>
            <person name="Liu X."/>
        </authorList>
    </citation>
    <scope>NUCLEOTIDE SEQUENCE [LARGE SCALE GENOMIC DNA]</scope>
    <source>
        <strain evidence="3 4">G1</strain>
    </source>
</reference>
<dbReference type="Gene3D" id="2.50.20.10">
    <property type="entry name" value="Lipoprotein localisation LolA/LolB/LppX"/>
    <property type="match status" value="1"/>
</dbReference>